<feature type="region of interest" description="Disordered" evidence="2">
    <location>
        <begin position="418"/>
        <end position="438"/>
    </location>
</feature>
<reference evidence="4 5" key="1">
    <citation type="submission" date="2021-08" db="EMBL/GenBank/DDBJ databases">
        <title>Muricauda profundi sp. nov., a marine bacterium isolated from deep seawater of the Mariana Trench.</title>
        <authorList>
            <person name="Wei Y."/>
        </authorList>
    </citation>
    <scope>NUCLEOTIDE SEQUENCE [LARGE SCALE GENOMIC DNA]</scope>
    <source>
        <strain evidence="4 5">W52</strain>
    </source>
</reference>
<dbReference type="RefSeq" id="WP_220114874.1">
    <property type="nucleotide sequence ID" value="NZ_JAHZSV010000033.1"/>
</dbReference>
<dbReference type="PANTHER" id="PTHR35004">
    <property type="entry name" value="TRANSPOSASE RV3428C-RELATED"/>
    <property type="match status" value="1"/>
</dbReference>
<dbReference type="SUPFAM" id="SSF53098">
    <property type="entry name" value="Ribonuclease H-like"/>
    <property type="match status" value="1"/>
</dbReference>
<dbReference type="InterPro" id="IPR036397">
    <property type="entry name" value="RNaseH_sf"/>
</dbReference>
<dbReference type="InterPro" id="IPR054353">
    <property type="entry name" value="IstA-like_C"/>
</dbReference>
<sequence length="438" mass="51900">RLLTLRQYFPYFDKEIRKTGVTRQLLWEEYHAKHPDGFKLSQFKYWYAEWRKETSPVMHMEHKAGDKLFIDFTGKKLHIVDRETGELRELEVFVCILGSSQYTYVEACASQKLEDFIRCTENSLWFYGGVPKALVPDNLKSAVTKSSRYEPKVNEVFADFAEHYETAVLPTRTYRPRDKAIVENAVKIIYTRVFAPLRNQVFHSITDLNMAIRELLEKHNAMSFRGREYSRRSLFMEIEKGELMPLPGKRYEVKRYAQATVHKNSHIYFGKDKHYYSVSYRHIGKQVKLVYTDSIVEIYHKHERFAVHTRNRKKYGYTTLADHMPSHHRFVSEWSSERFIDWAGNIGEYCKGYIIAILEKKQHPEQSYKSCLGVLHLAKKYGRERLDGACRRASEYGAYNYNMVERILKKGWDQIDDHNDEGTKMPEHKNIRGGKYYE</sequence>
<protein>
    <submittedName>
        <fullName evidence="4">IS21 family transposase</fullName>
    </submittedName>
</protein>
<feature type="non-terminal residue" evidence="4">
    <location>
        <position position="1"/>
    </location>
</feature>
<dbReference type="Pfam" id="PF22483">
    <property type="entry name" value="Mu-transpos_C_2"/>
    <property type="match status" value="1"/>
</dbReference>
<dbReference type="PROSITE" id="PS50994">
    <property type="entry name" value="INTEGRASE"/>
    <property type="match status" value="1"/>
</dbReference>
<evidence type="ECO:0000313" key="5">
    <source>
        <dbReference type="Proteomes" id="UP001196136"/>
    </source>
</evidence>
<comment type="caution">
    <text evidence="4">The sequence shown here is derived from an EMBL/GenBank/DDBJ whole genome shotgun (WGS) entry which is preliminary data.</text>
</comment>
<comment type="similarity">
    <text evidence="1">Belongs to the transposase IS21/IS408/IS1162 family.</text>
</comment>
<keyword evidence="5" id="KW-1185">Reference proteome</keyword>
<dbReference type="NCBIfam" id="NF033546">
    <property type="entry name" value="transpos_IS21"/>
    <property type="match status" value="1"/>
</dbReference>
<dbReference type="PANTHER" id="PTHR35004:SF8">
    <property type="entry name" value="TRANSPOSASE RV3428C-RELATED"/>
    <property type="match status" value="1"/>
</dbReference>
<evidence type="ECO:0000256" key="2">
    <source>
        <dbReference type="SAM" id="MobiDB-lite"/>
    </source>
</evidence>
<dbReference type="EMBL" id="JAHZSV010000033">
    <property type="protein sequence ID" value="MBW8201483.1"/>
    <property type="molecule type" value="Genomic_DNA"/>
</dbReference>
<proteinExistence type="inferred from homology"/>
<name>A0ABS7EXC2_9FLAO</name>
<evidence type="ECO:0000259" key="3">
    <source>
        <dbReference type="PROSITE" id="PS50994"/>
    </source>
</evidence>
<organism evidence="4 5">
    <name type="scientific">Flagellimonas abyssi</name>
    <dbReference type="NCBI Taxonomy" id="2864871"/>
    <lineage>
        <taxon>Bacteria</taxon>
        <taxon>Pseudomonadati</taxon>
        <taxon>Bacteroidota</taxon>
        <taxon>Flavobacteriia</taxon>
        <taxon>Flavobacteriales</taxon>
        <taxon>Flavobacteriaceae</taxon>
        <taxon>Flagellimonas</taxon>
    </lineage>
</organism>
<dbReference type="Gene3D" id="3.30.420.10">
    <property type="entry name" value="Ribonuclease H-like superfamily/Ribonuclease H"/>
    <property type="match status" value="1"/>
</dbReference>
<gene>
    <name evidence="4" type="primary">istA</name>
    <name evidence="4" type="ORF">K1F36_16785</name>
</gene>
<evidence type="ECO:0000313" key="4">
    <source>
        <dbReference type="EMBL" id="MBW8201483.1"/>
    </source>
</evidence>
<dbReference type="InterPro" id="IPR012337">
    <property type="entry name" value="RNaseH-like_sf"/>
</dbReference>
<feature type="domain" description="Integrase catalytic" evidence="3">
    <location>
        <begin position="52"/>
        <end position="255"/>
    </location>
</feature>
<evidence type="ECO:0000256" key="1">
    <source>
        <dbReference type="ARBA" id="ARBA00009277"/>
    </source>
</evidence>
<dbReference type="InterPro" id="IPR001584">
    <property type="entry name" value="Integrase_cat-core"/>
</dbReference>
<dbReference type="Proteomes" id="UP001196136">
    <property type="component" value="Unassembled WGS sequence"/>
</dbReference>
<accession>A0ABS7EXC2</accession>